<evidence type="ECO:0000313" key="2">
    <source>
        <dbReference type="EMBL" id="ACL41923.1"/>
    </source>
</evidence>
<feature type="region of interest" description="Disordered" evidence="1">
    <location>
        <begin position="159"/>
        <end position="183"/>
    </location>
</feature>
<proteinExistence type="predicted"/>
<name>B8HHM6_PSECP</name>
<evidence type="ECO:0000256" key="1">
    <source>
        <dbReference type="SAM" id="MobiDB-lite"/>
    </source>
</evidence>
<geneLocation type="plasmid" evidence="2 3">
    <name>pACHL01</name>
</geneLocation>
<protein>
    <submittedName>
        <fullName evidence="2">Uncharacterized protein</fullName>
    </submittedName>
</protein>
<dbReference type="Proteomes" id="UP000002505">
    <property type="component" value="Plasmid pACHL01"/>
</dbReference>
<keyword evidence="3" id="KW-1185">Reference proteome</keyword>
<accession>B8HHM6</accession>
<dbReference type="KEGG" id="ach:Achl_3972"/>
<organism evidence="2 3">
    <name type="scientific">Pseudarthrobacter chlorophenolicus (strain ATCC 700700 / DSM 12829 / CIP 107037 / JCM 12360 / KCTC 9906 / NCIMB 13794 / A6)</name>
    <name type="common">Arthrobacter chlorophenolicus</name>
    <dbReference type="NCBI Taxonomy" id="452863"/>
    <lineage>
        <taxon>Bacteria</taxon>
        <taxon>Bacillati</taxon>
        <taxon>Actinomycetota</taxon>
        <taxon>Actinomycetes</taxon>
        <taxon>Micrococcales</taxon>
        <taxon>Micrococcaceae</taxon>
        <taxon>Pseudarthrobacter</taxon>
    </lineage>
</organism>
<feature type="region of interest" description="Disordered" evidence="1">
    <location>
        <begin position="1"/>
        <end position="22"/>
    </location>
</feature>
<dbReference type="AlphaFoldDB" id="B8HHM6"/>
<dbReference type="EMBL" id="CP001342">
    <property type="protein sequence ID" value="ACL41923.1"/>
    <property type="molecule type" value="Genomic_DNA"/>
</dbReference>
<sequence length="183" mass="19741">MSGMSADISARQPKGIPAGGQFAATVHGEPAVALPAQPPVTQEQFSALMTEELAVKIDASLKGRIRGKDWYSGSRVDQVFEAELDDEGGLSVYTRQPSSDEGVTYAISMADGTARITLNDDYNTGVKPRDLHPELWTGPDDAVREISHVILDMEGGVTEAAASRGETPDGFASDAEYRRWKER</sequence>
<evidence type="ECO:0000313" key="3">
    <source>
        <dbReference type="Proteomes" id="UP000002505"/>
    </source>
</evidence>
<gene>
    <name evidence="2" type="ordered locus">Achl_3972</name>
</gene>
<dbReference type="HOGENOM" id="CLU_1472332_0_0_11"/>
<reference evidence="2" key="1">
    <citation type="submission" date="2009-01" db="EMBL/GenBank/DDBJ databases">
        <title>Complete sequence of plasmid1 of Arthrobacter chlorophenolicus A6.</title>
        <authorList>
            <consortium name="US DOE Joint Genome Institute"/>
            <person name="Lucas S."/>
            <person name="Copeland A."/>
            <person name="Lapidus A."/>
            <person name="Glavina del Rio T."/>
            <person name="Tice H."/>
            <person name="Bruce D."/>
            <person name="Goodwin L."/>
            <person name="Pitluck S."/>
            <person name="Goltsman E."/>
            <person name="Clum A."/>
            <person name="Larimer F."/>
            <person name="Land M."/>
            <person name="Hauser L."/>
            <person name="Kyrpides N."/>
            <person name="Mikhailova N."/>
            <person name="Jansson J."/>
            <person name="Richardson P."/>
        </authorList>
    </citation>
    <scope>NUCLEOTIDE SEQUENCE [LARGE SCALE GENOMIC DNA]</scope>
    <source>
        <strain evidence="2">A6</strain>
        <plasmid evidence="2">pACHL01</plasmid>
    </source>
</reference>
<keyword evidence="2" id="KW-0614">Plasmid</keyword>